<dbReference type="GO" id="GO:0005886">
    <property type="term" value="C:plasma membrane"/>
    <property type="evidence" value="ECO:0007669"/>
    <property type="project" value="InterPro"/>
</dbReference>
<evidence type="ECO:0000313" key="3">
    <source>
        <dbReference type="Proteomes" id="UP000019666"/>
    </source>
</evidence>
<name>A0A017HSN7_9RHOB</name>
<dbReference type="PANTHER" id="PTHR37461">
    <property type="entry name" value="ANTI-SIGMA-K FACTOR RSKA"/>
    <property type="match status" value="1"/>
</dbReference>
<keyword evidence="3" id="KW-1185">Reference proteome</keyword>
<proteinExistence type="predicted"/>
<dbReference type="GO" id="GO:0006417">
    <property type="term" value="P:regulation of translation"/>
    <property type="evidence" value="ECO:0007669"/>
    <property type="project" value="TreeGrafter"/>
</dbReference>
<dbReference type="OrthoDB" id="9816387at2"/>
<dbReference type="InterPro" id="IPR051474">
    <property type="entry name" value="Anti-sigma-K/W_factor"/>
</dbReference>
<dbReference type="PANTHER" id="PTHR37461:SF1">
    <property type="entry name" value="ANTI-SIGMA-K FACTOR RSKA"/>
    <property type="match status" value="1"/>
</dbReference>
<evidence type="ECO:0000259" key="1">
    <source>
        <dbReference type="Pfam" id="PF10099"/>
    </source>
</evidence>
<organism evidence="2 3">
    <name type="scientific">Rubellimicrobium mesophilum DSM 19309</name>
    <dbReference type="NCBI Taxonomy" id="442562"/>
    <lineage>
        <taxon>Bacteria</taxon>
        <taxon>Pseudomonadati</taxon>
        <taxon>Pseudomonadota</taxon>
        <taxon>Alphaproteobacteria</taxon>
        <taxon>Rhodobacterales</taxon>
        <taxon>Roseobacteraceae</taxon>
        <taxon>Rubellimicrobium</taxon>
    </lineage>
</organism>
<dbReference type="InterPro" id="IPR018764">
    <property type="entry name" value="RskA_C"/>
</dbReference>
<evidence type="ECO:0000313" key="2">
    <source>
        <dbReference type="EMBL" id="EYD77158.1"/>
    </source>
</evidence>
<accession>A0A017HSN7</accession>
<protein>
    <recommendedName>
        <fullName evidence="1">Anti-sigma K factor RskA C-terminal domain-containing protein</fullName>
    </recommendedName>
</protein>
<dbReference type="HOGENOM" id="CLU_075065_2_0_5"/>
<dbReference type="STRING" id="442562.Rumeso_01270"/>
<comment type="caution">
    <text evidence="2">The sequence shown here is derived from an EMBL/GenBank/DDBJ whole genome shotgun (WGS) entry which is preliminary data.</text>
</comment>
<dbReference type="Proteomes" id="UP000019666">
    <property type="component" value="Unassembled WGS sequence"/>
</dbReference>
<gene>
    <name evidence="2" type="ORF">Rumeso_01270</name>
</gene>
<dbReference type="GO" id="GO:0016989">
    <property type="term" value="F:sigma factor antagonist activity"/>
    <property type="evidence" value="ECO:0007669"/>
    <property type="project" value="TreeGrafter"/>
</dbReference>
<dbReference type="AlphaFoldDB" id="A0A017HSN7"/>
<dbReference type="PATRIC" id="fig|442562.3.peg.1259"/>
<feature type="domain" description="Anti-sigma K factor RskA C-terminal" evidence="1">
    <location>
        <begin position="115"/>
        <end position="218"/>
    </location>
</feature>
<dbReference type="RefSeq" id="WP_037280003.1">
    <property type="nucleotide sequence ID" value="NZ_KK088568.1"/>
</dbReference>
<reference evidence="2 3" key="1">
    <citation type="submission" date="2013-02" db="EMBL/GenBank/DDBJ databases">
        <authorList>
            <person name="Fiebig A."/>
            <person name="Goeker M."/>
            <person name="Klenk H.-P.P."/>
        </authorList>
    </citation>
    <scope>NUCLEOTIDE SEQUENCE [LARGE SCALE GENOMIC DNA]</scope>
    <source>
        <strain evidence="2 3">DSM 19309</strain>
    </source>
</reference>
<sequence>MSGWSLDYDDDIAIAAEYVLDLLTPQERGLVEERLAVDPAFRELVDRWEHDLASLTDDIPAIQPPRALEGMIRQRLFGDEAPPRRRWSLWPVLLGGLVAAGLALWAIDPAFLGRGAPDYAARIAAEDGSLVVEASFDEDSRELRVQRVAGAVPDGKDLELWLVRSPDSSTVSLGVLPRDEAGVIEVSADLARQFRDNALALSVEPLGGSPTGQATGPVVALGPLTGL</sequence>
<dbReference type="EMBL" id="AOSK01000035">
    <property type="protein sequence ID" value="EYD77158.1"/>
    <property type="molecule type" value="Genomic_DNA"/>
</dbReference>
<dbReference type="Pfam" id="PF10099">
    <property type="entry name" value="RskA_C"/>
    <property type="match status" value="1"/>
</dbReference>